<feature type="transmembrane region" description="Helical" evidence="10">
    <location>
        <begin position="317"/>
        <end position="339"/>
    </location>
</feature>
<dbReference type="InterPro" id="IPR048279">
    <property type="entry name" value="MdtK-like"/>
</dbReference>
<feature type="transmembrane region" description="Helical" evidence="10">
    <location>
        <begin position="52"/>
        <end position="74"/>
    </location>
</feature>
<evidence type="ECO:0000256" key="8">
    <source>
        <dbReference type="ARBA" id="ARBA00023136"/>
    </source>
</evidence>
<organism evidence="11 12">
    <name type="scientific">Peptoniphilus ovalis</name>
    <dbReference type="NCBI Taxonomy" id="2841503"/>
    <lineage>
        <taxon>Bacteria</taxon>
        <taxon>Bacillati</taxon>
        <taxon>Bacillota</taxon>
        <taxon>Tissierellia</taxon>
        <taxon>Tissierellales</taxon>
        <taxon>Peptoniphilaceae</taxon>
        <taxon>Peptoniphilus</taxon>
    </lineage>
</organism>
<dbReference type="InterPro" id="IPR045070">
    <property type="entry name" value="MATE_MepA-like"/>
</dbReference>
<feature type="transmembrane region" description="Helical" evidence="10">
    <location>
        <begin position="195"/>
        <end position="216"/>
    </location>
</feature>
<evidence type="ECO:0000256" key="3">
    <source>
        <dbReference type="ARBA" id="ARBA00022106"/>
    </source>
</evidence>
<protein>
    <recommendedName>
        <fullName evidence="3">Multidrug export protein MepA</fullName>
    </recommendedName>
</protein>
<feature type="transmembrane region" description="Helical" evidence="10">
    <location>
        <begin position="236"/>
        <end position="259"/>
    </location>
</feature>
<feature type="transmembrane region" description="Helical" evidence="10">
    <location>
        <begin position="95"/>
        <end position="119"/>
    </location>
</feature>
<comment type="similarity">
    <text evidence="2">Belongs to the multi antimicrobial extrusion (MATE) (TC 2.A.66.1) family. MepA subfamily.</text>
</comment>
<dbReference type="CDD" id="cd13143">
    <property type="entry name" value="MATE_MepA_like"/>
    <property type="match status" value="1"/>
</dbReference>
<evidence type="ECO:0000256" key="2">
    <source>
        <dbReference type="ARBA" id="ARBA00008417"/>
    </source>
</evidence>
<keyword evidence="5" id="KW-1003">Cell membrane</keyword>
<dbReference type="EMBL" id="JAHLQO010000004">
    <property type="protein sequence ID" value="MBU5669396.1"/>
    <property type="molecule type" value="Genomic_DNA"/>
</dbReference>
<dbReference type="InterPro" id="IPR002528">
    <property type="entry name" value="MATE_fam"/>
</dbReference>
<dbReference type="RefSeq" id="WP_216549231.1">
    <property type="nucleotide sequence ID" value="NZ_JAHLQO010000004.1"/>
</dbReference>
<evidence type="ECO:0000256" key="7">
    <source>
        <dbReference type="ARBA" id="ARBA00022989"/>
    </source>
</evidence>
<proteinExistence type="inferred from homology"/>
<dbReference type="PIRSF" id="PIRSF006603">
    <property type="entry name" value="DinF"/>
    <property type="match status" value="1"/>
</dbReference>
<feature type="transmembrane region" description="Helical" evidence="10">
    <location>
        <begin position="351"/>
        <end position="370"/>
    </location>
</feature>
<feature type="transmembrane region" description="Helical" evidence="10">
    <location>
        <begin position="412"/>
        <end position="436"/>
    </location>
</feature>
<accession>A0ABS6FGU4</accession>
<evidence type="ECO:0000256" key="10">
    <source>
        <dbReference type="SAM" id="Phobius"/>
    </source>
</evidence>
<keyword evidence="8 10" id="KW-0472">Membrane</keyword>
<feature type="transmembrane region" description="Helical" evidence="10">
    <location>
        <begin position="382"/>
        <end position="405"/>
    </location>
</feature>
<keyword evidence="6 10" id="KW-0812">Transmembrane</keyword>
<keyword evidence="9" id="KW-0046">Antibiotic resistance</keyword>
<gene>
    <name evidence="11" type="ORF">KQI68_06030</name>
</gene>
<dbReference type="PANTHER" id="PTHR43549:SF2">
    <property type="entry name" value="MULTIDRUG RESISTANCE PROTEIN NORM-RELATED"/>
    <property type="match status" value="1"/>
</dbReference>
<dbReference type="PANTHER" id="PTHR43549">
    <property type="entry name" value="MULTIDRUG RESISTANCE PROTEIN YPNP-RELATED"/>
    <property type="match status" value="1"/>
</dbReference>
<dbReference type="Pfam" id="PF01554">
    <property type="entry name" value="MatE"/>
    <property type="match status" value="2"/>
</dbReference>
<name>A0ABS6FGU4_9FIRM</name>
<dbReference type="InterPro" id="IPR052031">
    <property type="entry name" value="Membrane_Transporter-Flippase"/>
</dbReference>
<evidence type="ECO:0000256" key="4">
    <source>
        <dbReference type="ARBA" id="ARBA00022448"/>
    </source>
</evidence>
<dbReference type="Proteomes" id="UP000783742">
    <property type="component" value="Unassembled WGS sequence"/>
</dbReference>
<keyword evidence="7 10" id="KW-1133">Transmembrane helix</keyword>
<keyword evidence="12" id="KW-1185">Reference proteome</keyword>
<comment type="caution">
    <text evidence="11">The sequence shown here is derived from an EMBL/GenBank/DDBJ whole genome shotgun (WGS) entry which is preliminary data.</text>
</comment>
<evidence type="ECO:0000256" key="6">
    <source>
        <dbReference type="ARBA" id="ARBA00022692"/>
    </source>
</evidence>
<evidence type="ECO:0000256" key="1">
    <source>
        <dbReference type="ARBA" id="ARBA00004651"/>
    </source>
</evidence>
<dbReference type="NCBIfam" id="TIGR00797">
    <property type="entry name" value="matE"/>
    <property type="match status" value="1"/>
</dbReference>
<feature type="transmembrane region" description="Helical" evidence="10">
    <location>
        <begin position="139"/>
        <end position="159"/>
    </location>
</feature>
<evidence type="ECO:0000256" key="5">
    <source>
        <dbReference type="ARBA" id="ARBA00022475"/>
    </source>
</evidence>
<feature type="transmembrane region" description="Helical" evidence="10">
    <location>
        <begin position="20"/>
        <end position="40"/>
    </location>
</feature>
<keyword evidence="4" id="KW-0813">Transport</keyword>
<evidence type="ECO:0000313" key="12">
    <source>
        <dbReference type="Proteomes" id="UP000783742"/>
    </source>
</evidence>
<feature type="transmembrane region" description="Helical" evidence="10">
    <location>
        <begin position="168"/>
        <end position="189"/>
    </location>
</feature>
<reference evidence="11 12" key="1">
    <citation type="submission" date="2021-06" db="EMBL/GenBank/DDBJ databases">
        <authorList>
            <person name="Sun Q."/>
            <person name="Li D."/>
        </authorList>
    </citation>
    <scope>NUCLEOTIDE SEQUENCE [LARGE SCALE GENOMIC DNA]</scope>
    <source>
        <strain evidence="11 12">MSJ-1</strain>
    </source>
</reference>
<sequence length="445" mass="48710">MEKEIDKYEEMINTPLEKLILKLSVPAIFSMIIITLYQSADTFFVSKINAKATAAVGIATSVIAFIEAIGFFLGQGSGNNISKFLGKKDHEASSILASVGFFSALIVGLIIAVVGNLILPSIMPILGSTDTITPYAISYLRIILLSSPYYCAALVLNVILRFQGFPKLAMYGLSSGAILNIILDPIFIFVLDLGIAGAAIATIISQFLVFIVLLYFINKKGLVKISIKNFKPSSKYLYLIFNGGIPSLFRQMFISLAIVSVNTSLKLYGDNALAAYAIVNQITKLTTSVVVGLCQGYQPVCGYNFGARKIDRVKKGFIFIVKFSSILLVFVSILQIIFAKNLIGIFRHEEEIIRLGTLALILQSLVFYLTPFITASNMMLQTIGYAFSATLIGISRNGMLFLVILVKILPKYLGITGVFLSSPLAIILSFMLTLVIQLDLFRKLD</sequence>
<evidence type="ECO:0000256" key="9">
    <source>
        <dbReference type="ARBA" id="ARBA00023251"/>
    </source>
</evidence>
<comment type="subcellular location">
    <subcellularLocation>
        <location evidence="1">Cell membrane</location>
        <topology evidence="1">Multi-pass membrane protein</topology>
    </subcellularLocation>
</comment>
<evidence type="ECO:0000313" key="11">
    <source>
        <dbReference type="EMBL" id="MBU5669396.1"/>
    </source>
</evidence>